<organism evidence="1 2">
    <name type="scientific">Mesonia hippocampi</name>
    <dbReference type="NCBI Taxonomy" id="1628250"/>
    <lineage>
        <taxon>Bacteria</taxon>
        <taxon>Pseudomonadati</taxon>
        <taxon>Bacteroidota</taxon>
        <taxon>Flavobacteriia</taxon>
        <taxon>Flavobacteriales</taxon>
        <taxon>Flavobacteriaceae</taxon>
        <taxon>Mesonia</taxon>
    </lineage>
</organism>
<comment type="caution">
    <text evidence="1">The sequence shown here is derived from an EMBL/GenBank/DDBJ whole genome shotgun (WGS) entry which is preliminary data.</text>
</comment>
<dbReference type="RefSeq" id="WP_183477885.1">
    <property type="nucleotide sequence ID" value="NZ_JACIFO010000007.1"/>
</dbReference>
<protein>
    <recommendedName>
        <fullName evidence="3">HMA domain-containing protein</fullName>
    </recommendedName>
</protein>
<evidence type="ECO:0008006" key="3">
    <source>
        <dbReference type="Google" id="ProtNLM"/>
    </source>
</evidence>
<sequence length="70" mass="8040">MNIKVFGATITDSNKADYLLSMLRINIADALIYIDIQENKTLYKIEVNRDITEVVHGLFSTQGLFVKEYK</sequence>
<dbReference type="AlphaFoldDB" id="A0A840EN40"/>
<reference evidence="1 2" key="1">
    <citation type="submission" date="2020-08" db="EMBL/GenBank/DDBJ databases">
        <title>Genomic Encyclopedia of Type Strains, Phase IV (KMG-IV): sequencing the most valuable type-strain genomes for metagenomic binning, comparative biology and taxonomic classification.</title>
        <authorList>
            <person name="Goeker M."/>
        </authorList>
    </citation>
    <scope>NUCLEOTIDE SEQUENCE [LARGE SCALE GENOMIC DNA]</scope>
    <source>
        <strain evidence="1 2">DSM 29568</strain>
    </source>
</reference>
<dbReference type="Proteomes" id="UP000553034">
    <property type="component" value="Unassembled WGS sequence"/>
</dbReference>
<dbReference type="EMBL" id="JACIFO010000007">
    <property type="protein sequence ID" value="MBB4119538.1"/>
    <property type="molecule type" value="Genomic_DNA"/>
</dbReference>
<proteinExistence type="predicted"/>
<gene>
    <name evidence="1" type="ORF">GGR32_001840</name>
</gene>
<accession>A0A840EN40</accession>
<keyword evidence="2" id="KW-1185">Reference proteome</keyword>
<name>A0A840EN40_9FLAO</name>
<evidence type="ECO:0000313" key="1">
    <source>
        <dbReference type="EMBL" id="MBB4119538.1"/>
    </source>
</evidence>
<evidence type="ECO:0000313" key="2">
    <source>
        <dbReference type="Proteomes" id="UP000553034"/>
    </source>
</evidence>